<comment type="similarity">
    <text evidence="3 11">Belongs to the PIGX family.</text>
</comment>
<protein>
    <recommendedName>
        <fullName evidence="4 11">Protein PBN1</fullName>
    </recommendedName>
</protein>
<dbReference type="EMBL" id="JAFEKC020000009">
    <property type="protein sequence ID" value="KAK0512509.1"/>
    <property type="molecule type" value="Genomic_DNA"/>
</dbReference>
<dbReference type="SMART" id="SM00780">
    <property type="entry name" value="PIG-X"/>
    <property type="match status" value="1"/>
</dbReference>
<dbReference type="GO" id="GO:0006506">
    <property type="term" value="P:GPI anchor biosynthetic process"/>
    <property type="evidence" value="ECO:0007669"/>
    <property type="project" value="UniProtKB-KW"/>
</dbReference>
<evidence type="ECO:0000313" key="13">
    <source>
        <dbReference type="Proteomes" id="UP001166286"/>
    </source>
</evidence>
<dbReference type="GO" id="GO:1990529">
    <property type="term" value="C:glycosylphosphatidylinositol-mannosyltransferase I complex"/>
    <property type="evidence" value="ECO:0007669"/>
    <property type="project" value="TreeGrafter"/>
</dbReference>
<comment type="pathway">
    <text evidence="2 11">Glycolipid biosynthesis; glycosylphosphatidylinositol-anchor biosynthesis.</text>
</comment>
<keyword evidence="10" id="KW-0325">Glycoprotein</keyword>
<reference evidence="12" key="1">
    <citation type="submission" date="2023-03" db="EMBL/GenBank/DDBJ databases">
        <title>Complete genome of Cladonia borealis.</title>
        <authorList>
            <person name="Park H."/>
        </authorList>
    </citation>
    <scope>NUCLEOTIDE SEQUENCE</scope>
    <source>
        <strain evidence="12">ANT050790</strain>
    </source>
</reference>
<evidence type="ECO:0000313" key="12">
    <source>
        <dbReference type="EMBL" id="KAK0512509.1"/>
    </source>
</evidence>
<evidence type="ECO:0000256" key="7">
    <source>
        <dbReference type="ARBA" id="ARBA00022824"/>
    </source>
</evidence>
<evidence type="ECO:0000256" key="9">
    <source>
        <dbReference type="ARBA" id="ARBA00023136"/>
    </source>
</evidence>
<dbReference type="Pfam" id="PF08320">
    <property type="entry name" value="PIG-X"/>
    <property type="match status" value="1"/>
</dbReference>
<evidence type="ECO:0000256" key="11">
    <source>
        <dbReference type="RuleBase" id="RU366056"/>
    </source>
</evidence>
<name>A0AA39R2N5_9LECA</name>
<evidence type="ECO:0000256" key="2">
    <source>
        <dbReference type="ARBA" id="ARBA00004687"/>
    </source>
</evidence>
<keyword evidence="9 11" id="KW-0472">Membrane</keyword>
<comment type="function">
    <text evidence="11">Required for proper folding and/or the stability of a subset of proteins in the endoplasmic reticulum. Component of glycosylphosphatidylinositol-mannosyltransferase 1 which transfers the first of the 4 mannoses in the GPI-anchor precursors during GPI-anchor biosynthesis. Probably acts by stabilizing the mannosyltransferase GPI14.</text>
</comment>
<dbReference type="PANTHER" id="PTHR28533">
    <property type="entry name" value="PROTEIN PBN1"/>
    <property type="match status" value="1"/>
</dbReference>
<accession>A0AA39R2N5</accession>
<feature type="transmembrane region" description="Helical" evidence="11">
    <location>
        <begin position="460"/>
        <end position="485"/>
    </location>
</feature>
<keyword evidence="13" id="KW-1185">Reference proteome</keyword>
<evidence type="ECO:0000256" key="4">
    <source>
        <dbReference type="ARBA" id="ARBA00020410"/>
    </source>
</evidence>
<dbReference type="InterPro" id="IPR013233">
    <property type="entry name" value="PIG-X/PBN1"/>
</dbReference>
<dbReference type="PANTHER" id="PTHR28533:SF1">
    <property type="entry name" value="PROTEIN PBN1"/>
    <property type="match status" value="1"/>
</dbReference>
<dbReference type="GO" id="GO:0005789">
    <property type="term" value="C:endoplasmic reticulum membrane"/>
    <property type="evidence" value="ECO:0007669"/>
    <property type="project" value="UniProtKB-SubCell"/>
</dbReference>
<evidence type="ECO:0000256" key="6">
    <source>
        <dbReference type="ARBA" id="ARBA00022692"/>
    </source>
</evidence>
<comment type="subcellular location">
    <subcellularLocation>
        <location evidence="11">Endoplasmic reticulum membrane</location>
        <topology evidence="11">Single-pass membrane protein</topology>
    </subcellularLocation>
    <subcellularLocation>
        <location evidence="1">Endoplasmic reticulum membrane</location>
        <topology evidence="1">Single-pass type III membrane protein</topology>
    </subcellularLocation>
</comment>
<keyword evidence="8 11" id="KW-1133">Transmembrane helix</keyword>
<dbReference type="InterPro" id="IPR042322">
    <property type="entry name" value="Pbn1"/>
</dbReference>
<comment type="caution">
    <text evidence="12">The sequence shown here is derived from an EMBL/GenBank/DDBJ whole genome shotgun (WGS) entry which is preliminary data.</text>
</comment>
<keyword evidence="7 11" id="KW-0256">Endoplasmic reticulum</keyword>
<keyword evidence="6 11" id="KW-0812">Transmembrane</keyword>
<sequence length="500" mass="56040">MKERITFVHGAEDAFKPEQLRIEKDTLYVKSLKAAREDRVTASLYELPQELWRVLKQCHELHIRWVSENSFPSISPFVSTISPGLHVFFTPQKNRSADLLCPLLHKTFGGSAECTFPEDTFTRVPMVSERFASSAAYQYYKRLPSLKELVTYIQQKVCGQDDSCKVKANTLNHADYLDMDYDTISQSLVLNAFWHVSPHSDAWEDKINIRQESTKVEVGVLANEKPTQPEELSLGGFLAILGEDAKPNPTLFSFPSRHHVSPSTSGANYSTTFMQPTGLHPALRLTLPSLTEPPSQDCALHTYLTLPSSLFPDKYQLSAPNFLASNNLHSIRSLSGETDLEAPIWAVSKWGSALLLELAPPKNEPTQWHADIPLHQRYLRPTPGGETPLFVPWPIVFWACSSDEGTKMNNNPFDRVNLGYDGLFGPRTMFYHLQPTNRAKALVEELKGPVLDLDGPNVGWVGYGTVIIVLLGVSWVCLILVRVVLRDLGIGKAKGRRKTD</sequence>
<dbReference type="GO" id="GO:0000030">
    <property type="term" value="F:mannosyltransferase activity"/>
    <property type="evidence" value="ECO:0007669"/>
    <property type="project" value="TreeGrafter"/>
</dbReference>
<dbReference type="AlphaFoldDB" id="A0AA39R2N5"/>
<evidence type="ECO:0000256" key="3">
    <source>
        <dbReference type="ARBA" id="ARBA00010345"/>
    </source>
</evidence>
<keyword evidence="5 11" id="KW-0337">GPI-anchor biosynthesis</keyword>
<dbReference type="Proteomes" id="UP001166286">
    <property type="component" value="Unassembled WGS sequence"/>
</dbReference>
<evidence type="ECO:0000256" key="5">
    <source>
        <dbReference type="ARBA" id="ARBA00022502"/>
    </source>
</evidence>
<gene>
    <name evidence="12" type="ORF">JMJ35_004526</name>
</gene>
<evidence type="ECO:0000256" key="10">
    <source>
        <dbReference type="ARBA" id="ARBA00023180"/>
    </source>
</evidence>
<organism evidence="12 13">
    <name type="scientific">Cladonia borealis</name>
    <dbReference type="NCBI Taxonomy" id="184061"/>
    <lineage>
        <taxon>Eukaryota</taxon>
        <taxon>Fungi</taxon>
        <taxon>Dikarya</taxon>
        <taxon>Ascomycota</taxon>
        <taxon>Pezizomycotina</taxon>
        <taxon>Lecanoromycetes</taxon>
        <taxon>OSLEUM clade</taxon>
        <taxon>Lecanoromycetidae</taxon>
        <taxon>Lecanorales</taxon>
        <taxon>Lecanorineae</taxon>
        <taxon>Cladoniaceae</taxon>
        <taxon>Cladonia</taxon>
    </lineage>
</organism>
<evidence type="ECO:0000256" key="8">
    <source>
        <dbReference type="ARBA" id="ARBA00022989"/>
    </source>
</evidence>
<evidence type="ECO:0000256" key="1">
    <source>
        <dbReference type="ARBA" id="ARBA00004643"/>
    </source>
</evidence>
<proteinExistence type="inferred from homology"/>